<organism evidence="1 2">
    <name type="scientific">Paraburkholderia dioscoreae</name>
    <dbReference type="NCBI Taxonomy" id="2604047"/>
    <lineage>
        <taxon>Bacteria</taxon>
        <taxon>Pseudomonadati</taxon>
        <taxon>Pseudomonadota</taxon>
        <taxon>Betaproteobacteria</taxon>
        <taxon>Burkholderiales</taxon>
        <taxon>Burkholderiaceae</taxon>
        <taxon>Paraburkholderia</taxon>
    </lineage>
</organism>
<dbReference type="Pfam" id="PF11185">
    <property type="entry name" value="DUF2971"/>
    <property type="match status" value="1"/>
</dbReference>
<dbReference type="InterPro" id="IPR021352">
    <property type="entry name" value="DUF2971"/>
</dbReference>
<reference evidence="1 2" key="1">
    <citation type="submission" date="2019-08" db="EMBL/GenBank/DDBJ databases">
        <authorList>
            <person name="Herpell B J."/>
        </authorList>
    </citation>
    <scope>NUCLEOTIDE SEQUENCE [LARGE SCALE GENOMIC DNA]</scope>
    <source>
        <strain evidence="2">Msb3</strain>
        <plasmid evidence="1 2">pI</plasmid>
    </source>
</reference>
<evidence type="ECO:0000313" key="2">
    <source>
        <dbReference type="Proteomes" id="UP000325811"/>
    </source>
</evidence>
<gene>
    <name evidence="1" type="ORF">PDMSB3_0078</name>
</gene>
<dbReference type="AlphaFoldDB" id="A0A5Q4Z2Q9"/>
<dbReference type="KEGG" id="pdio:PDMSB3_0078.2"/>
<dbReference type="RefSeq" id="WP_165189858.1">
    <property type="nucleotide sequence ID" value="NZ_LR699555.1"/>
</dbReference>
<sequence>MRLYYLTGRNWAEKILREQRFKLSTIEELNDPFELLGAAVGEPKARRAYQMLHRHWTKTIGMLCASRSWESPVMWAHYGDKHRGVCLGFDVVDAEASQVSYRAERLSGLLEHIGRGEHLVEQQMRAILTTKFKDWEYERELRMFAQLDQREAQDGKYYLNFQPHITLREVILGARCDADVRSIAETVTPSKARVEVFKARPAFNSFRIVRQQQEPSMFVAPIVRGRD</sequence>
<proteinExistence type="predicted"/>
<accession>A0A5Q4Z2Q9</accession>
<protein>
    <recommendedName>
        <fullName evidence="3">DUF2971 domain-containing protein</fullName>
    </recommendedName>
</protein>
<evidence type="ECO:0008006" key="3">
    <source>
        <dbReference type="Google" id="ProtNLM"/>
    </source>
</evidence>
<keyword evidence="2" id="KW-1185">Reference proteome</keyword>
<evidence type="ECO:0000313" key="1">
    <source>
        <dbReference type="EMBL" id="VVD30914.1"/>
    </source>
</evidence>
<geneLocation type="plasmid" evidence="1 2">
    <name>pI</name>
</geneLocation>
<name>A0A5Q4Z2Q9_9BURK</name>
<dbReference type="EMBL" id="LR699555">
    <property type="protein sequence ID" value="VVD30914.1"/>
    <property type="molecule type" value="Genomic_DNA"/>
</dbReference>
<keyword evidence="1" id="KW-0614">Plasmid</keyword>
<dbReference type="Proteomes" id="UP000325811">
    <property type="component" value="Plasmid pI"/>
</dbReference>